<feature type="domain" description="Polymerase beta nucleotidyltransferase" evidence="1">
    <location>
        <begin position="92"/>
        <end position="141"/>
    </location>
</feature>
<comment type="caution">
    <text evidence="2">The sequence shown here is derived from an EMBL/GenBank/DDBJ whole genome shotgun (WGS) entry which is preliminary data.</text>
</comment>
<dbReference type="EMBL" id="WNKY01000008">
    <property type="protein sequence ID" value="MTV37877.1"/>
    <property type="molecule type" value="Genomic_DNA"/>
</dbReference>
<protein>
    <recommendedName>
        <fullName evidence="1">Polymerase beta nucleotidyltransferase domain-containing protein</fullName>
    </recommendedName>
</protein>
<dbReference type="InterPro" id="IPR041633">
    <property type="entry name" value="Polbeta"/>
</dbReference>
<name>A0A6L6PH13_9BURK</name>
<evidence type="ECO:0000313" key="3">
    <source>
        <dbReference type="Proteomes" id="UP000475582"/>
    </source>
</evidence>
<sequence length="209" mass="23151">MNSAMFAELFGGAARFRALRCLFEQPGRTFGLRELANEAQVDSGNLSRWLQRWSALGLVTTAEKAGYRASPDPALQPLVQLFQQSSEIVTALKQLFAELPNVESAVLFGSVARQQESAHSDVDILIIGDTSEIRINALLRPLERQFERAFNASVFSRSMIKQLQNQGNEFVATLLDGPLLLLKGDPHGLAPGRPTKQWFARHHATLLQP</sequence>
<dbReference type="OrthoDB" id="8223306at2"/>
<gene>
    <name evidence="2" type="ORF">GM676_09840</name>
</gene>
<dbReference type="InterPro" id="IPR036390">
    <property type="entry name" value="WH_DNA-bd_sf"/>
</dbReference>
<dbReference type="Proteomes" id="UP000475582">
    <property type="component" value="Unassembled WGS sequence"/>
</dbReference>
<dbReference type="CDD" id="cd05403">
    <property type="entry name" value="NT_KNTase_like"/>
    <property type="match status" value="1"/>
</dbReference>
<dbReference type="SUPFAM" id="SSF81301">
    <property type="entry name" value="Nucleotidyltransferase"/>
    <property type="match status" value="1"/>
</dbReference>
<organism evidence="2 3">
    <name type="scientific">Duganella radicis</name>
    <dbReference type="NCBI Taxonomy" id="551988"/>
    <lineage>
        <taxon>Bacteria</taxon>
        <taxon>Pseudomonadati</taxon>
        <taxon>Pseudomonadota</taxon>
        <taxon>Betaproteobacteria</taxon>
        <taxon>Burkholderiales</taxon>
        <taxon>Oxalobacteraceae</taxon>
        <taxon>Telluria group</taxon>
        <taxon>Duganella</taxon>
    </lineage>
</organism>
<dbReference type="InterPro" id="IPR043519">
    <property type="entry name" value="NT_sf"/>
</dbReference>
<dbReference type="Gene3D" id="3.30.460.10">
    <property type="entry name" value="Beta Polymerase, domain 2"/>
    <property type="match status" value="1"/>
</dbReference>
<evidence type="ECO:0000259" key="1">
    <source>
        <dbReference type="Pfam" id="PF18765"/>
    </source>
</evidence>
<dbReference type="SUPFAM" id="SSF46785">
    <property type="entry name" value="Winged helix' DNA-binding domain"/>
    <property type="match status" value="1"/>
</dbReference>
<evidence type="ECO:0000313" key="2">
    <source>
        <dbReference type="EMBL" id="MTV37877.1"/>
    </source>
</evidence>
<proteinExistence type="predicted"/>
<keyword evidence="3" id="KW-1185">Reference proteome</keyword>
<accession>A0A6L6PH13</accession>
<reference evidence="2 3" key="1">
    <citation type="submission" date="2019-11" db="EMBL/GenBank/DDBJ databases">
        <title>Type strains purchased from KCTC, JCM and DSMZ.</title>
        <authorList>
            <person name="Lu H."/>
        </authorList>
    </citation>
    <scope>NUCLEOTIDE SEQUENCE [LARGE SCALE GENOMIC DNA]</scope>
    <source>
        <strain evidence="2 3">KCTC 22382</strain>
    </source>
</reference>
<dbReference type="Pfam" id="PF18765">
    <property type="entry name" value="Polbeta"/>
    <property type="match status" value="1"/>
</dbReference>
<dbReference type="RefSeq" id="WP_155463364.1">
    <property type="nucleotide sequence ID" value="NZ_WNKY01000008.1"/>
</dbReference>
<dbReference type="AlphaFoldDB" id="A0A6L6PH13"/>